<evidence type="ECO:0000313" key="12">
    <source>
        <dbReference type="WBParaSite" id="maker-PairedContig_4389-snap-gene-3.20-mRNA-1"/>
    </source>
</evidence>
<sequence>MSSKSTQTQFDKNMEFGNDTTELIRYITKGDGAGLAYQWLSTLVDGFGHRMVGSDSLEEAIDFLVKSLEEDDFDDVHTEEVPNLPNWVREDDNVEIIEPRHQRLNVLALGGCEPANITGEVVVIRDLDNSKFVNVSGKIVVTAQQFKGYPQTVKYRQSVKLFESLGAIGVLIKSVTSFSINSPHTGSGAEGARIPAASLTVEQADMIDRMFQNGEKIVIRMNMKSHSENHTTTSRNLIFQITGAFRPVNWLSHLSFSGDQQHVNLFKMKRLDEIVHLLNRNGILLGLVNNPSQGDVRFWAKDGIPSVNYIPDKAIDYYFYFHHTGGDYITIFKDGDLEYTASIFAVLGHIIANMDNWGPA</sequence>
<proteinExistence type="inferred from homology"/>
<dbReference type="GO" id="GO:0043171">
    <property type="term" value="P:peptide catabolic process"/>
    <property type="evidence" value="ECO:0007669"/>
    <property type="project" value="TreeGrafter"/>
</dbReference>
<keyword evidence="8" id="KW-0862">Zinc</keyword>
<name>A0A1I8ES97_WUCBA</name>
<evidence type="ECO:0000256" key="5">
    <source>
        <dbReference type="ARBA" id="ARBA00022723"/>
    </source>
</evidence>
<keyword evidence="9" id="KW-0482">Metalloprotease</keyword>
<reference evidence="12" key="1">
    <citation type="submission" date="2016-11" db="UniProtKB">
        <authorList>
            <consortium name="WormBaseParasite"/>
        </authorList>
    </citation>
    <scope>IDENTIFICATION</scope>
    <source>
        <strain evidence="12">pt0022</strain>
    </source>
</reference>
<dbReference type="GO" id="GO:0005615">
    <property type="term" value="C:extracellular space"/>
    <property type="evidence" value="ECO:0007669"/>
    <property type="project" value="TreeGrafter"/>
</dbReference>
<keyword evidence="6" id="KW-0732">Signal</keyword>
<evidence type="ECO:0000256" key="11">
    <source>
        <dbReference type="ARBA" id="ARBA00023180"/>
    </source>
</evidence>
<evidence type="ECO:0000256" key="1">
    <source>
        <dbReference type="ARBA" id="ARBA00004613"/>
    </source>
</evidence>
<keyword evidence="7" id="KW-0378">Hydrolase</keyword>
<dbReference type="WBParaSite" id="maker-PairedContig_4389-snap-gene-3.20-mRNA-1">
    <property type="protein sequence ID" value="maker-PairedContig_4389-snap-gene-3.20-mRNA-1"/>
    <property type="gene ID" value="maker-PairedContig_4389-snap-gene-3.20"/>
</dbReference>
<dbReference type="GO" id="GO:0006508">
    <property type="term" value="P:proteolysis"/>
    <property type="evidence" value="ECO:0007669"/>
    <property type="project" value="UniProtKB-KW"/>
</dbReference>
<dbReference type="Gene3D" id="3.50.30.30">
    <property type="match status" value="1"/>
</dbReference>
<evidence type="ECO:0000256" key="9">
    <source>
        <dbReference type="ARBA" id="ARBA00023049"/>
    </source>
</evidence>
<protein>
    <recommendedName>
        <fullName evidence="13">Carboxypeptidase Q</fullName>
    </recommendedName>
</protein>
<comment type="similarity">
    <text evidence="2">Belongs to the peptidase M28 family.</text>
</comment>
<dbReference type="SUPFAM" id="SSF53187">
    <property type="entry name" value="Zn-dependent exopeptidases"/>
    <property type="match status" value="1"/>
</dbReference>
<evidence type="ECO:0000256" key="3">
    <source>
        <dbReference type="ARBA" id="ARBA00022525"/>
    </source>
</evidence>
<evidence type="ECO:0000256" key="6">
    <source>
        <dbReference type="ARBA" id="ARBA00022729"/>
    </source>
</evidence>
<dbReference type="PANTHER" id="PTHR12053">
    <property type="entry name" value="PROTEASE FAMILY M28 PLASMA GLUTAMATE CARBOXYPEPTIDASE-RELATED"/>
    <property type="match status" value="1"/>
</dbReference>
<dbReference type="PANTHER" id="PTHR12053:SF3">
    <property type="entry name" value="CARBOXYPEPTIDASE Q"/>
    <property type="match status" value="1"/>
</dbReference>
<dbReference type="AlphaFoldDB" id="A0A1I8ES97"/>
<evidence type="ECO:0000256" key="7">
    <source>
        <dbReference type="ARBA" id="ARBA00022801"/>
    </source>
</evidence>
<dbReference type="GO" id="GO:0046872">
    <property type="term" value="F:metal ion binding"/>
    <property type="evidence" value="ECO:0007669"/>
    <property type="project" value="UniProtKB-KW"/>
</dbReference>
<keyword evidence="11" id="KW-0325">Glycoprotein</keyword>
<evidence type="ECO:0008006" key="13">
    <source>
        <dbReference type="Google" id="ProtNLM"/>
    </source>
</evidence>
<dbReference type="STRING" id="6293.A0A1I8ES97"/>
<keyword evidence="10" id="KW-0865">Zymogen</keyword>
<dbReference type="InterPro" id="IPR039866">
    <property type="entry name" value="CPQ"/>
</dbReference>
<evidence type="ECO:0000256" key="2">
    <source>
        <dbReference type="ARBA" id="ARBA00010918"/>
    </source>
</evidence>
<dbReference type="GO" id="GO:0070573">
    <property type="term" value="F:metallodipeptidase activity"/>
    <property type="evidence" value="ECO:0007669"/>
    <property type="project" value="InterPro"/>
</dbReference>
<organism evidence="12">
    <name type="scientific">Wuchereria bancrofti</name>
    <dbReference type="NCBI Taxonomy" id="6293"/>
    <lineage>
        <taxon>Eukaryota</taxon>
        <taxon>Metazoa</taxon>
        <taxon>Ecdysozoa</taxon>
        <taxon>Nematoda</taxon>
        <taxon>Chromadorea</taxon>
        <taxon>Rhabditida</taxon>
        <taxon>Spirurina</taxon>
        <taxon>Spiruromorpha</taxon>
        <taxon>Filarioidea</taxon>
        <taxon>Onchocercidae</taxon>
        <taxon>Wuchereria</taxon>
    </lineage>
</organism>
<keyword evidence="3" id="KW-0964">Secreted</keyword>
<evidence type="ECO:0000256" key="10">
    <source>
        <dbReference type="ARBA" id="ARBA00023145"/>
    </source>
</evidence>
<evidence type="ECO:0000256" key="8">
    <source>
        <dbReference type="ARBA" id="ARBA00022833"/>
    </source>
</evidence>
<comment type="subcellular location">
    <subcellularLocation>
        <location evidence="1">Secreted</location>
    </subcellularLocation>
</comment>
<accession>A0A1I8ES97</accession>
<evidence type="ECO:0000256" key="4">
    <source>
        <dbReference type="ARBA" id="ARBA00022670"/>
    </source>
</evidence>
<keyword evidence="4" id="KW-0645">Protease</keyword>
<keyword evidence="5" id="KW-0479">Metal-binding</keyword>